<comment type="caution">
    <text evidence="4">The sequence shown here is derived from an EMBL/GenBank/DDBJ whole genome shotgun (WGS) entry which is preliminary data.</text>
</comment>
<dbReference type="Gene3D" id="1.50.10.100">
    <property type="entry name" value="Chondroitin AC/alginate lyase"/>
    <property type="match status" value="1"/>
</dbReference>
<dbReference type="Pfam" id="PF05426">
    <property type="entry name" value="Alginate_lyase"/>
    <property type="match status" value="1"/>
</dbReference>
<dbReference type="InterPro" id="IPR000772">
    <property type="entry name" value="Ricin_B_lectin"/>
</dbReference>
<dbReference type="SUPFAM" id="SSF48230">
    <property type="entry name" value="Chondroitin AC/alginate lyase"/>
    <property type="match status" value="1"/>
</dbReference>
<protein>
    <submittedName>
        <fullName evidence="4">Cell wall anchor protein</fullName>
    </submittedName>
</protein>
<dbReference type="RefSeq" id="WP_163741506.1">
    <property type="nucleotide sequence ID" value="NZ_JAAGOA010000016.1"/>
</dbReference>
<dbReference type="GO" id="GO:0042597">
    <property type="term" value="C:periplasmic space"/>
    <property type="evidence" value="ECO:0007669"/>
    <property type="project" value="InterPro"/>
</dbReference>
<keyword evidence="2" id="KW-0456">Lyase</keyword>
<dbReference type="PROSITE" id="PS51318">
    <property type="entry name" value="TAT"/>
    <property type="match status" value="1"/>
</dbReference>
<gene>
    <name evidence="4" type="ORF">G1H10_21290</name>
</gene>
<evidence type="ECO:0000259" key="3">
    <source>
        <dbReference type="SMART" id="SM00458"/>
    </source>
</evidence>
<dbReference type="Proteomes" id="UP000475214">
    <property type="component" value="Unassembled WGS sequence"/>
</dbReference>
<dbReference type="GO" id="GO:0016829">
    <property type="term" value="F:lyase activity"/>
    <property type="evidence" value="ECO:0007669"/>
    <property type="project" value="UniProtKB-KW"/>
</dbReference>
<evidence type="ECO:0000256" key="2">
    <source>
        <dbReference type="ARBA" id="ARBA00023239"/>
    </source>
</evidence>
<evidence type="ECO:0000313" key="4">
    <source>
        <dbReference type="EMBL" id="NEE02703.1"/>
    </source>
</evidence>
<dbReference type="EMBL" id="JAAGOA010000016">
    <property type="protein sequence ID" value="NEE02703.1"/>
    <property type="molecule type" value="Genomic_DNA"/>
</dbReference>
<keyword evidence="5" id="KW-1185">Reference proteome</keyword>
<name>A0A6L9SCA2_9ACTN</name>
<dbReference type="SUPFAM" id="SSF50370">
    <property type="entry name" value="Ricin B-like lectins"/>
    <property type="match status" value="1"/>
</dbReference>
<accession>A0A6L9SCA2</accession>
<reference evidence="4 5" key="1">
    <citation type="submission" date="2020-02" db="EMBL/GenBank/DDBJ databases">
        <authorList>
            <person name="Li X.-J."/>
            <person name="Han X.-M."/>
        </authorList>
    </citation>
    <scope>NUCLEOTIDE SEQUENCE [LARGE SCALE GENOMIC DNA]</scope>
    <source>
        <strain evidence="4 5">CCTCC AB 2017055</strain>
    </source>
</reference>
<dbReference type="InterPro" id="IPR035992">
    <property type="entry name" value="Ricin_B-like_lectins"/>
</dbReference>
<keyword evidence="1" id="KW-0732">Signal</keyword>
<organism evidence="4 5">
    <name type="scientific">Phytoactinopolyspora halotolerans</name>
    <dbReference type="NCBI Taxonomy" id="1981512"/>
    <lineage>
        <taxon>Bacteria</taxon>
        <taxon>Bacillati</taxon>
        <taxon>Actinomycetota</taxon>
        <taxon>Actinomycetes</taxon>
        <taxon>Jiangellales</taxon>
        <taxon>Jiangellaceae</taxon>
        <taxon>Phytoactinopolyspora</taxon>
    </lineage>
</organism>
<dbReference type="SMART" id="SM00458">
    <property type="entry name" value="RICIN"/>
    <property type="match status" value="1"/>
</dbReference>
<evidence type="ECO:0000256" key="1">
    <source>
        <dbReference type="ARBA" id="ARBA00022729"/>
    </source>
</evidence>
<dbReference type="Gene3D" id="2.80.10.50">
    <property type="match status" value="2"/>
</dbReference>
<dbReference type="InterPro" id="IPR008397">
    <property type="entry name" value="Alginate_lyase_dom"/>
</dbReference>
<proteinExistence type="predicted"/>
<dbReference type="InterPro" id="IPR008929">
    <property type="entry name" value="Chondroitin_lyas"/>
</dbReference>
<dbReference type="InterPro" id="IPR006311">
    <property type="entry name" value="TAT_signal"/>
</dbReference>
<feature type="domain" description="Ricin B lectin" evidence="3">
    <location>
        <begin position="426"/>
        <end position="561"/>
    </location>
</feature>
<dbReference type="AlphaFoldDB" id="A0A6L9SCA2"/>
<dbReference type="Pfam" id="PF14200">
    <property type="entry name" value="RicinB_lectin_2"/>
    <property type="match status" value="2"/>
</dbReference>
<sequence length="564" mass="62176">MPTHDNKQPVHGHNSMISRRTVLKTALATGVGVAGAGTGLLGVATPASAAVTHPGMLHTQADFDRMRARVMAGDQPWQAGWERLIANSHSHPGWTPNPQETIKRGGGSGQNYSILYNDIHAAYQNALRWKIQNNTDHGDTARDICNAWSATLQEITGDTNASLAAGIYGYQFANVGEIMRDYPGFNLGRFQQMMNDIFYTLNLDFLVRRHGTCDSHYWANWDLCNMNSILAIGILTDDQSKIDWVVDYFYNGVGQGSILNAIPHLHEDDTLGQWQESGRDQGHTLMGVGQMGAFCEMAWNQGYDLYGAHDNRFMKACEYIARYNLGNSVPFTDYYWESGHNCDPNWHTQISDHSRGQFRPVWERVYNHYAVRRGLSVPYTEQFATDVRPEGGGGDYGSTSGGFDQLGFGTLTCTRLSGGDGLDIVSGATYTLVCERSGMALDNGNVTTEGASVIQWTVHGEPQQRWRITDVGDGYYKLVCERSGMALDNGNVPDNGASAIQWTDNGGAPQRWQVIDVGGGYHKLVCERSGKALDNGNVTTDGASVIQWTDHGGPQQRWRLTRVG</sequence>
<dbReference type="PROSITE" id="PS50231">
    <property type="entry name" value="RICIN_B_LECTIN"/>
    <property type="match status" value="1"/>
</dbReference>
<evidence type="ECO:0000313" key="5">
    <source>
        <dbReference type="Proteomes" id="UP000475214"/>
    </source>
</evidence>